<keyword evidence="9 10" id="KW-0100">Branched-chain amino acid biosynthesis</keyword>
<keyword evidence="6 10" id="KW-0028">Amino-acid biosynthesis</keyword>
<protein>
    <recommendedName>
        <fullName evidence="4 10">2-isopropylmalate synthase</fullName>
        <ecNumber evidence="4 10">2.3.3.13</ecNumber>
    </recommendedName>
    <alternativeName>
        <fullName evidence="10">Alpha-IPM synthase</fullName>
    </alternativeName>
    <alternativeName>
        <fullName evidence="10">Alpha-isopropylmalate synthase</fullName>
    </alternativeName>
</protein>
<dbReference type="PROSITE" id="PS00815">
    <property type="entry name" value="AIPM_HOMOCIT_SYNTH_1"/>
    <property type="match status" value="1"/>
</dbReference>
<dbReference type="eggNOG" id="COG0119">
    <property type="taxonomic scope" value="Bacteria"/>
</dbReference>
<dbReference type="CDD" id="cd07942">
    <property type="entry name" value="DRE_TIM_LeuA"/>
    <property type="match status" value="1"/>
</dbReference>
<dbReference type="PROSITE" id="PS50991">
    <property type="entry name" value="PYR_CT"/>
    <property type="match status" value="1"/>
</dbReference>
<keyword evidence="12" id="KW-0012">Acyltransferase</keyword>
<evidence type="ECO:0000259" key="11">
    <source>
        <dbReference type="PROSITE" id="PS50991"/>
    </source>
</evidence>
<dbReference type="InterPro" id="IPR013709">
    <property type="entry name" value="2-isopropylmalate_synth_dimer"/>
</dbReference>
<dbReference type="Proteomes" id="UP000000238">
    <property type="component" value="Chromosome"/>
</dbReference>
<dbReference type="InterPro" id="IPR013785">
    <property type="entry name" value="Aldolase_TIM"/>
</dbReference>
<dbReference type="InterPro" id="IPR000891">
    <property type="entry name" value="PYR_CT"/>
</dbReference>
<dbReference type="UniPathway" id="UPA00048">
    <property type="reaction ID" value="UER00070"/>
</dbReference>
<comment type="similarity">
    <text evidence="3 10">Belongs to the alpha-IPM synthase/homocitrate synthase family. LeuA type 2 subfamily.</text>
</comment>
<organism evidence="12 13">
    <name type="scientific">Hahella chejuensis (strain KCTC 2396)</name>
    <dbReference type="NCBI Taxonomy" id="349521"/>
    <lineage>
        <taxon>Bacteria</taxon>
        <taxon>Pseudomonadati</taxon>
        <taxon>Pseudomonadota</taxon>
        <taxon>Gammaproteobacteria</taxon>
        <taxon>Oceanospirillales</taxon>
        <taxon>Hahellaceae</taxon>
        <taxon>Hahella</taxon>
    </lineage>
</organism>
<dbReference type="GO" id="GO:0003985">
    <property type="term" value="F:acetyl-CoA C-acetyltransferase activity"/>
    <property type="evidence" value="ECO:0007669"/>
    <property type="project" value="UniProtKB-UniRule"/>
</dbReference>
<evidence type="ECO:0000256" key="7">
    <source>
        <dbReference type="ARBA" id="ARBA00022679"/>
    </source>
</evidence>
<keyword evidence="8 10" id="KW-0479">Metal-binding</keyword>
<evidence type="ECO:0000256" key="2">
    <source>
        <dbReference type="ARBA" id="ARBA00004689"/>
    </source>
</evidence>
<feature type="binding site" evidence="10">
    <location>
        <position position="280"/>
    </location>
    <ligand>
        <name>Mg(2+)</name>
        <dbReference type="ChEBI" id="CHEBI:18420"/>
    </ligand>
</feature>
<evidence type="ECO:0000256" key="10">
    <source>
        <dbReference type="HAMAP-Rule" id="MF_00572"/>
    </source>
</evidence>
<dbReference type="InterPro" id="IPR054692">
    <property type="entry name" value="LeuA-like_post-cat"/>
</dbReference>
<dbReference type="EMBL" id="CP000155">
    <property type="protein sequence ID" value="ABC31826.1"/>
    <property type="molecule type" value="Genomic_DNA"/>
</dbReference>
<evidence type="ECO:0000256" key="8">
    <source>
        <dbReference type="ARBA" id="ARBA00022723"/>
    </source>
</evidence>
<comment type="subcellular location">
    <subcellularLocation>
        <location evidence="10">Cytoplasm</location>
    </subcellularLocation>
</comment>
<dbReference type="GO" id="GO:0005737">
    <property type="term" value="C:cytoplasm"/>
    <property type="evidence" value="ECO:0007669"/>
    <property type="project" value="UniProtKB-SubCell"/>
</dbReference>
<evidence type="ECO:0000256" key="1">
    <source>
        <dbReference type="ARBA" id="ARBA00000064"/>
    </source>
</evidence>
<dbReference type="PANTHER" id="PTHR46911:SF1">
    <property type="entry name" value="2-ISOPROPYLMALATE SYNTHASE"/>
    <property type="match status" value="1"/>
</dbReference>
<feature type="binding site" evidence="10">
    <location>
        <position position="316"/>
    </location>
    <ligand>
        <name>Mg(2+)</name>
        <dbReference type="ChEBI" id="CHEBI:18420"/>
    </ligand>
</feature>
<comment type="function">
    <text evidence="10">Catalyzes the condensation of the acetyl group of acetyl-CoA with 3-methyl-2-oxobutanoate (2-ketoisovalerate) to form 3-carboxy-3-hydroxy-4-methylpentanoate (2-isopropylmalate).</text>
</comment>
<gene>
    <name evidence="12" type="primary">leuA1</name>
    <name evidence="10" type="synonym">leuA</name>
    <name evidence="12" type="ordered locus">HCH_05146</name>
</gene>
<sequence>MGHKLKRIRAITLKTLMDAGSTNARSIRTGRFTRLISMAFDHRKYRPFTPIRKADRRWPDQVIEQAPIWCAVDLRDGNQALIKPMNVSQKQRLFDLLVKCGFKEIEIGFPAASQPDFDFCRKLIEENRIPDDVTIQVLTQARPELIARTYEALQGARQAIVHVYNSTSTVQREQVFGLDREGIKAIAVRGAEEVLAHAEKHPETQWSFEYSPESFTGTELDFAVEVVNAVNAVWRPENGRKVIINLPATVEMATPNVFADQIEWMCDNIHQREHVIVSVHTHNDRGCGVAAAELAVMAGADRVEGTLLGNGERTGNMDLVTMAMNLYSQGIDPMLDLSDMSEITDTVEACTEISTHPRHPYAGDLVFTAFSGSHQDAIRKCLHKRKEDDAWNVAYLPIDPSDLGRRYEEVVRINSQSGKGGVAHVLERDYNISLPRWLQIEFAKVVQHEAESEGGEIDSRTIHRLFEERYLSTPKGWRLRTYDMHRTDEAVQVQIEFGDDAIISGIRGQGHGGVEAVAAALESRYRISIAVEAYDEFALGEGTDANALACIKVMINGAPFSAAALAEDTTTATLQALLSTVGRHAQIAADNSQREAV</sequence>
<dbReference type="InterPro" id="IPR005668">
    <property type="entry name" value="IPM_Synthase"/>
</dbReference>
<feature type="region of interest" description="Regulatory domain" evidence="10">
    <location>
        <begin position="473"/>
        <end position="597"/>
    </location>
</feature>
<dbReference type="NCBIfam" id="TIGR00970">
    <property type="entry name" value="leuA_yeast"/>
    <property type="match status" value="1"/>
</dbReference>
<dbReference type="SUPFAM" id="SSF110921">
    <property type="entry name" value="2-isopropylmalate synthase LeuA, allosteric (dimerisation) domain"/>
    <property type="match status" value="1"/>
</dbReference>
<dbReference type="KEGG" id="hch:HCH_05146"/>
<evidence type="ECO:0000256" key="3">
    <source>
        <dbReference type="ARBA" id="ARBA00009767"/>
    </source>
</evidence>
<dbReference type="EC" id="2.3.3.13" evidence="4 10"/>
<dbReference type="AlphaFoldDB" id="Q2SBZ8"/>
<dbReference type="GO" id="GO:0000287">
    <property type="term" value="F:magnesium ion binding"/>
    <property type="evidence" value="ECO:0007669"/>
    <property type="project" value="UniProtKB-UniRule"/>
</dbReference>
<feature type="binding site" evidence="10">
    <location>
        <position position="282"/>
    </location>
    <ligand>
        <name>Mg(2+)</name>
        <dbReference type="ChEBI" id="CHEBI:18420"/>
    </ligand>
</feature>
<evidence type="ECO:0000256" key="5">
    <source>
        <dbReference type="ARBA" id="ARBA00022430"/>
    </source>
</evidence>
<dbReference type="PROSITE" id="PS00816">
    <property type="entry name" value="AIPM_HOMOCIT_SYNTH_2"/>
    <property type="match status" value="1"/>
</dbReference>
<keyword evidence="10" id="KW-0460">Magnesium</keyword>
<evidence type="ECO:0000313" key="13">
    <source>
        <dbReference type="Proteomes" id="UP000000238"/>
    </source>
</evidence>
<dbReference type="SUPFAM" id="SSF51569">
    <property type="entry name" value="Aldolase"/>
    <property type="match status" value="1"/>
</dbReference>
<comment type="cofactor">
    <cofactor evidence="10">
        <name>Mg(2+)</name>
        <dbReference type="ChEBI" id="CHEBI:18420"/>
    </cofactor>
</comment>
<proteinExistence type="inferred from homology"/>
<evidence type="ECO:0000256" key="6">
    <source>
        <dbReference type="ARBA" id="ARBA00022605"/>
    </source>
</evidence>
<dbReference type="STRING" id="349521.HCH_05146"/>
<keyword evidence="7 10" id="KW-0808">Transferase</keyword>
<dbReference type="Pfam" id="PF22615">
    <property type="entry name" value="IPMS_D2"/>
    <property type="match status" value="1"/>
</dbReference>
<keyword evidence="13" id="KW-1185">Reference proteome</keyword>
<keyword evidence="5 10" id="KW-0432">Leucine biosynthesis</keyword>
<dbReference type="Gene3D" id="3.30.160.270">
    <property type="match status" value="1"/>
</dbReference>
<accession>Q2SBZ8</accession>
<dbReference type="Pfam" id="PF08502">
    <property type="entry name" value="LeuA_dimer"/>
    <property type="match status" value="1"/>
</dbReference>
<dbReference type="Gene3D" id="3.20.20.70">
    <property type="entry name" value="Aldolase class I"/>
    <property type="match status" value="1"/>
</dbReference>
<evidence type="ECO:0000256" key="4">
    <source>
        <dbReference type="ARBA" id="ARBA00012973"/>
    </source>
</evidence>
<reference evidence="12 13" key="1">
    <citation type="journal article" date="2005" name="Nucleic Acids Res.">
        <title>Genomic blueprint of Hahella chejuensis, a marine microbe producing an algicidal agent.</title>
        <authorList>
            <person name="Jeong H."/>
            <person name="Yim J.H."/>
            <person name="Lee C."/>
            <person name="Choi S.-H."/>
            <person name="Park Y.K."/>
            <person name="Yoon S.H."/>
            <person name="Hur C.-G."/>
            <person name="Kang H.-Y."/>
            <person name="Kim D."/>
            <person name="Lee H.H."/>
            <person name="Park K.H."/>
            <person name="Park S.-H."/>
            <person name="Park H.-S."/>
            <person name="Lee H.K."/>
            <person name="Oh T.K."/>
            <person name="Kim J.F."/>
        </authorList>
    </citation>
    <scope>NUCLEOTIDE SEQUENCE [LARGE SCALE GENOMIC DNA]</scope>
    <source>
        <strain evidence="12 13">KCTC 2396</strain>
    </source>
</reference>
<evidence type="ECO:0000256" key="9">
    <source>
        <dbReference type="ARBA" id="ARBA00023304"/>
    </source>
</evidence>
<dbReference type="InterPro" id="IPR036230">
    <property type="entry name" value="LeuA_allosteric_dom_sf"/>
</dbReference>
<dbReference type="PANTHER" id="PTHR46911">
    <property type="match status" value="1"/>
</dbReference>
<dbReference type="Pfam" id="PF00682">
    <property type="entry name" value="HMGL-like"/>
    <property type="match status" value="1"/>
</dbReference>
<feature type="domain" description="Pyruvate carboxyltransferase" evidence="11">
    <location>
        <begin position="67"/>
        <end position="341"/>
    </location>
</feature>
<dbReference type="GO" id="GO:0003852">
    <property type="term" value="F:2-isopropylmalate synthase activity"/>
    <property type="evidence" value="ECO:0007669"/>
    <property type="project" value="UniProtKB-UniRule"/>
</dbReference>
<dbReference type="SMART" id="SM00917">
    <property type="entry name" value="LeuA_dimer"/>
    <property type="match status" value="1"/>
</dbReference>
<comment type="catalytic activity">
    <reaction evidence="1 10">
        <text>3-methyl-2-oxobutanoate + acetyl-CoA + H2O = (2S)-2-isopropylmalate + CoA + H(+)</text>
        <dbReference type="Rhea" id="RHEA:21524"/>
        <dbReference type="ChEBI" id="CHEBI:1178"/>
        <dbReference type="ChEBI" id="CHEBI:11851"/>
        <dbReference type="ChEBI" id="CHEBI:15377"/>
        <dbReference type="ChEBI" id="CHEBI:15378"/>
        <dbReference type="ChEBI" id="CHEBI:57287"/>
        <dbReference type="ChEBI" id="CHEBI:57288"/>
        <dbReference type="EC" id="2.3.3.13"/>
    </reaction>
</comment>
<keyword evidence="10" id="KW-0963">Cytoplasm</keyword>
<dbReference type="NCBIfam" id="NF002991">
    <property type="entry name" value="PRK03739.1"/>
    <property type="match status" value="1"/>
</dbReference>
<comment type="pathway">
    <text evidence="2 10">Amino-acid biosynthesis; L-leucine biosynthesis; L-leucine from 3-methyl-2-oxobutanoate: step 1/4.</text>
</comment>
<dbReference type="SUPFAM" id="SSF89000">
    <property type="entry name" value="post-HMGL domain-like"/>
    <property type="match status" value="1"/>
</dbReference>
<evidence type="ECO:0000313" key="12">
    <source>
        <dbReference type="EMBL" id="ABC31826.1"/>
    </source>
</evidence>
<dbReference type="InterPro" id="IPR039371">
    <property type="entry name" value="LeuA_N_DRE-TIM"/>
</dbReference>
<dbReference type="InterPro" id="IPR002034">
    <property type="entry name" value="AIPM/Hcit_synth_CS"/>
</dbReference>
<feature type="binding site" evidence="10">
    <location>
        <position position="76"/>
    </location>
    <ligand>
        <name>Mg(2+)</name>
        <dbReference type="ChEBI" id="CHEBI:18420"/>
    </ligand>
</feature>
<dbReference type="HAMAP" id="MF_00572">
    <property type="entry name" value="LeuA_type2"/>
    <property type="match status" value="1"/>
</dbReference>
<name>Q2SBZ8_HAHCH</name>
<comment type="subunit">
    <text evidence="10">Homodimer.</text>
</comment>
<dbReference type="GO" id="GO:0009098">
    <property type="term" value="P:L-leucine biosynthetic process"/>
    <property type="evidence" value="ECO:0007669"/>
    <property type="project" value="UniProtKB-UniRule"/>
</dbReference>
<dbReference type="HOGENOM" id="CLU_004588_3_0_6"/>